<dbReference type="SFLD" id="SFLDG01140">
    <property type="entry name" value="C2.B:_Phosphomannomutase_and_P"/>
    <property type="match status" value="1"/>
</dbReference>
<dbReference type="AlphaFoldDB" id="A0A927C8Q5"/>
<dbReference type="SUPFAM" id="SSF56784">
    <property type="entry name" value="HAD-like"/>
    <property type="match status" value="1"/>
</dbReference>
<reference evidence="1" key="1">
    <citation type="submission" date="2020-09" db="EMBL/GenBank/DDBJ databases">
        <title>A novel bacterium of genus Paenibacillus, isolated from South China Sea.</title>
        <authorList>
            <person name="Huang H."/>
            <person name="Mo K."/>
            <person name="Hu Y."/>
        </authorList>
    </citation>
    <scope>NUCLEOTIDE SEQUENCE</scope>
    <source>
        <strain evidence="1">IB182363</strain>
    </source>
</reference>
<dbReference type="GO" id="GO:0005829">
    <property type="term" value="C:cytosol"/>
    <property type="evidence" value="ECO:0007669"/>
    <property type="project" value="TreeGrafter"/>
</dbReference>
<keyword evidence="2" id="KW-1185">Reference proteome</keyword>
<dbReference type="PANTHER" id="PTHR10000">
    <property type="entry name" value="PHOSPHOSERINE PHOSPHATASE"/>
    <property type="match status" value="1"/>
</dbReference>
<sequence>MDVVYRLLALDIDGTLLTLDKRITAKTLEGVKEAVAAGIQVVLCTGRSLRQSSDIIRQLGLEGPVITHNGAVTSEIGSRTVLDRMSFPVEAVAPFIHYCRGREIPFRVYTAFDMVVERPYNENLRDYSIREDVLAEREPVVKLKVEDDRRIGGWQSIGTALRKTVKDYTMDIMHPNANKGEALARLARSMGIGRREVAAIGDQYNDLSMIQYAGLGIAMGNAPWQLKQRADAETASNQDEGVYKAIVKYVLR</sequence>
<evidence type="ECO:0000313" key="1">
    <source>
        <dbReference type="EMBL" id="MBD2862087.1"/>
    </source>
</evidence>
<dbReference type="Gene3D" id="3.40.50.1000">
    <property type="entry name" value="HAD superfamily/HAD-like"/>
    <property type="match status" value="1"/>
</dbReference>
<dbReference type="InterPro" id="IPR006379">
    <property type="entry name" value="HAD-SF_hydro_IIB"/>
</dbReference>
<dbReference type="EMBL" id="JACXJA010000008">
    <property type="protein sequence ID" value="MBD2862087.1"/>
    <property type="molecule type" value="Genomic_DNA"/>
</dbReference>
<gene>
    <name evidence="1" type="ORF">IDH45_08845</name>
</gene>
<dbReference type="SFLD" id="SFLDS00003">
    <property type="entry name" value="Haloacid_Dehalogenase"/>
    <property type="match status" value="1"/>
</dbReference>
<dbReference type="InterPro" id="IPR023214">
    <property type="entry name" value="HAD_sf"/>
</dbReference>
<name>A0A927C8Q5_9BACL</name>
<dbReference type="PANTHER" id="PTHR10000:SF8">
    <property type="entry name" value="HAD SUPERFAMILY HYDROLASE-LIKE, TYPE 3"/>
    <property type="match status" value="1"/>
</dbReference>
<dbReference type="Pfam" id="PF08282">
    <property type="entry name" value="Hydrolase_3"/>
    <property type="match status" value="1"/>
</dbReference>
<dbReference type="GO" id="GO:0016791">
    <property type="term" value="F:phosphatase activity"/>
    <property type="evidence" value="ECO:0007669"/>
    <property type="project" value="TreeGrafter"/>
</dbReference>
<dbReference type="Gene3D" id="3.30.1240.10">
    <property type="match status" value="1"/>
</dbReference>
<dbReference type="Proteomes" id="UP000639396">
    <property type="component" value="Unassembled WGS sequence"/>
</dbReference>
<organism evidence="1 2">
    <name type="scientific">Paenibacillus oceani</name>
    <dbReference type="NCBI Taxonomy" id="2772510"/>
    <lineage>
        <taxon>Bacteria</taxon>
        <taxon>Bacillati</taxon>
        <taxon>Bacillota</taxon>
        <taxon>Bacilli</taxon>
        <taxon>Bacillales</taxon>
        <taxon>Paenibacillaceae</taxon>
        <taxon>Paenibacillus</taxon>
    </lineage>
</organism>
<dbReference type="PROSITE" id="PS01229">
    <property type="entry name" value="COF_2"/>
    <property type="match status" value="1"/>
</dbReference>
<evidence type="ECO:0000313" key="2">
    <source>
        <dbReference type="Proteomes" id="UP000639396"/>
    </source>
</evidence>
<dbReference type="RefSeq" id="WP_190926658.1">
    <property type="nucleotide sequence ID" value="NZ_JACXJA010000008.1"/>
</dbReference>
<proteinExistence type="predicted"/>
<protein>
    <submittedName>
        <fullName evidence="1">HAD family phosphatase</fullName>
    </submittedName>
</protein>
<dbReference type="PROSITE" id="PS01228">
    <property type="entry name" value="COF_1"/>
    <property type="match status" value="1"/>
</dbReference>
<dbReference type="GO" id="GO:0000287">
    <property type="term" value="F:magnesium ion binding"/>
    <property type="evidence" value="ECO:0007669"/>
    <property type="project" value="TreeGrafter"/>
</dbReference>
<dbReference type="CDD" id="cd07516">
    <property type="entry name" value="HAD_Pase"/>
    <property type="match status" value="1"/>
</dbReference>
<dbReference type="InterPro" id="IPR036412">
    <property type="entry name" value="HAD-like_sf"/>
</dbReference>
<comment type="caution">
    <text evidence="1">The sequence shown here is derived from an EMBL/GenBank/DDBJ whole genome shotgun (WGS) entry which is preliminary data.</text>
</comment>
<accession>A0A927C8Q5</accession>
<dbReference type="NCBIfam" id="TIGR01484">
    <property type="entry name" value="HAD-SF-IIB"/>
    <property type="match status" value="1"/>
</dbReference>